<comment type="subcellular location">
    <subcellularLocation>
        <location evidence="1">Membrane</location>
        <topology evidence="1">Multi-pass membrane protein</topology>
    </subcellularLocation>
</comment>
<organism evidence="6 7">
    <name type="scientific">Psychroflexus salarius</name>
    <dbReference type="NCBI Taxonomy" id="1155689"/>
    <lineage>
        <taxon>Bacteria</taxon>
        <taxon>Pseudomonadati</taxon>
        <taxon>Bacteroidota</taxon>
        <taxon>Flavobacteriia</taxon>
        <taxon>Flavobacteriales</taxon>
        <taxon>Flavobacteriaceae</taxon>
        <taxon>Psychroflexus</taxon>
    </lineage>
</organism>
<dbReference type="Proteomes" id="UP000184462">
    <property type="component" value="Unassembled WGS sequence"/>
</dbReference>
<reference evidence="6 7" key="1">
    <citation type="submission" date="2016-11" db="EMBL/GenBank/DDBJ databases">
        <authorList>
            <person name="Jaros S."/>
            <person name="Januszkiewicz K."/>
            <person name="Wedrychowicz H."/>
        </authorList>
    </citation>
    <scope>NUCLEOTIDE SEQUENCE [LARGE SCALE GENOMIC DNA]</scope>
    <source>
        <strain evidence="6 7">DSM 25661</strain>
    </source>
</reference>
<accession>A0A1M4Y113</accession>
<evidence type="ECO:0000256" key="4">
    <source>
        <dbReference type="ARBA" id="ARBA00023136"/>
    </source>
</evidence>
<gene>
    <name evidence="6" type="ORF">SAMN05444278_11159</name>
</gene>
<sequence length="119" mass="13209">MEVYGNIKREDRQTLVLTHLSQLLDFVTGFGGLIVPLIIWITQRDKILDMDETGKAILNFQITMILLGALSIPLILFALLGLVLLGLIILLSLIFPIVNAIKANNGEVPHYPLSIKFIS</sequence>
<evidence type="ECO:0000256" key="2">
    <source>
        <dbReference type="ARBA" id="ARBA00022692"/>
    </source>
</evidence>
<dbReference type="Pfam" id="PF09685">
    <property type="entry name" value="MamF_MmsF"/>
    <property type="match status" value="1"/>
</dbReference>
<evidence type="ECO:0000256" key="3">
    <source>
        <dbReference type="ARBA" id="ARBA00022989"/>
    </source>
</evidence>
<dbReference type="OrthoDB" id="9808930at2"/>
<keyword evidence="2 5" id="KW-0812">Transmembrane</keyword>
<keyword evidence="7" id="KW-1185">Reference proteome</keyword>
<feature type="transmembrane region" description="Helical" evidence="5">
    <location>
        <begin position="20"/>
        <end position="41"/>
    </location>
</feature>
<name>A0A1M4Y113_9FLAO</name>
<feature type="transmembrane region" description="Helical" evidence="5">
    <location>
        <begin position="62"/>
        <end position="95"/>
    </location>
</feature>
<dbReference type="AlphaFoldDB" id="A0A1M4Y113"/>
<dbReference type="RefSeq" id="WP_073193671.1">
    <property type="nucleotide sequence ID" value="NZ_FQTW01000011.1"/>
</dbReference>
<evidence type="ECO:0000256" key="1">
    <source>
        <dbReference type="ARBA" id="ARBA00004141"/>
    </source>
</evidence>
<evidence type="ECO:0000313" key="7">
    <source>
        <dbReference type="Proteomes" id="UP000184462"/>
    </source>
</evidence>
<evidence type="ECO:0000256" key="5">
    <source>
        <dbReference type="SAM" id="Phobius"/>
    </source>
</evidence>
<dbReference type="InterPro" id="IPR019109">
    <property type="entry name" value="MamF_MmsF"/>
</dbReference>
<protein>
    <recommendedName>
        <fullName evidence="8">tRNA modification GTPase</fullName>
    </recommendedName>
</protein>
<dbReference type="STRING" id="1155689.SAMN05444278_11159"/>
<proteinExistence type="predicted"/>
<evidence type="ECO:0008006" key="8">
    <source>
        <dbReference type="Google" id="ProtNLM"/>
    </source>
</evidence>
<keyword evidence="4 5" id="KW-0472">Membrane</keyword>
<dbReference type="EMBL" id="FQTW01000011">
    <property type="protein sequence ID" value="SHE99276.1"/>
    <property type="molecule type" value="Genomic_DNA"/>
</dbReference>
<keyword evidence="3 5" id="KW-1133">Transmembrane helix</keyword>
<evidence type="ECO:0000313" key="6">
    <source>
        <dbReference type="EMBL" id="SHE99276.1"/>
    </source>
</evidence>